<sequence length="48" mass="5475">MRWEPKLEGGDRGDARPLWQRLGWLVLIWVASVAALGAVAYLLRLWIA</sequence>
<dbReference type="Pfam" id="PF10617">
    <property type="entry name" value="DUF2474"/>
    <property type="match status" value="1"/>
</dbReference>
<comment type="caution">
    <text evidence="2">The sequence shown here is derived from an EMBL/GenBank/DDBJ whole genome shotgun (WGS) entry which is preliminary data.</text>
</comment>
<gene>
    <name evidence="2" type="ORF">FSZ31_07570</name>
</gene>
<accession>A0A5C6U7P2</accession>
<keyword evidence="1" id="KW-0812">Transmembrane</keyword>
<feature type="transmembrane region" description="Helical" evidence="1">
    <location>
        <begin position="22"/>
        <end position="43"/>
    </location>
</feature>
<keyword evidence="1" id="KW-0472">Membrane</keyword>
<dbReference type="OrthoDB" id="6199137at2"/>
<evidence type="ECO:0000256" key="1">
    <source>
        <dbReference type="SAM" id="Phobius"/>
    </source>
</evidence>
<proteinExistence type="predicted"/>
<dbReference type="EMBL" id="VOPY01000002">
    <property type="protein sequence ID" value="TXC68824.1"/>
    <property type="molecule type" value="Genomic_DNA"/>
</dbReference>
<evidence type="ECO:0000313" key="3">
    <source>
        <dbReference type="Proteomes" id="UP000321129"/>
    </source>
</evidence>
<organism evidence="2 3">
    <name type="scientific">Flavisphingopyxis soli</name>
    <dbReference type="NCBI Taxonomy" id="2601267"/>
    <lineage>
        <taxon>Bacteria</taxon>
        <taxon>Pseudomonadati</taxon>
        <taxon>Pseudomonadota</taxon>
        <taxon>Alphaproteobacteria</taxon>
        <taxon>Sphingomonadales</taxon>
        <taxon>Sphingopyxidaceae</taxon>
        <taxon>Flavisphingopyxis</taxon>
    </lineage>
</organism>
<dbReference type="AlphaFoldDB" id="A0A5C6U7P2"/>
<protein>
    <submittedName>
        <fullName evidence="2">DUF2474 domain-containing protein</fullName>
    </submittedName>
</protein>
<evidence type="ECO:0000313" key="2">
    <source>
        <dbReference type="EMBL" id="TXC68824.1"/>
    </source>
</evidence>
<dbReference type="InterPro" id="IPR018895">
    <property type="entry name" value="DUF2474"/>
</dbReference>
<reference evidence="2 3" key="1">
    <citation type="submission" date="2019-08" db="EMBL/GenBank/DDBJ databases">
        <title>Sphingorhabdus soil sp. nov., isolated from arctic soil.</title>
        <authorList>
            <person name="Liu Y."/>
        </authorList>
    </citation>
    <scope>NUCLEOTIDE SEQUENCE [LARGE SCALE GENOMIC DNA]</scope>
    <source>
        <strain evidence="2 3">D-2Q-5-6</strain>
    </source>
</reference>
<dbReference type="Proteomes" id="UP000321129">
    <property type="component" value="Unassembled WGS sequence"/>
</dbReference>
<name>A0A5C6U7P2_9SPHN</name>
<keyword evidence="3" id="KW-1185">Reference proteome</keyword>
<keyword evidence="1" id="KW-1133">Transmembrane helix</keyword>
<dbReference type="RefSeq" id="WP_147122778.1">
    <property type="nucleotide sequence ID" value="NZ_VOPY01000002.1"/>
</dbReference>